<evidence type="ECO:0000313" key="6">
    <source>
        <dbReference type="Proteomes" id="UP000673691"/>
    </source>
</evidence>
<name>A0A8H8DJU5_9FUNG</name>
<comment type="similarity">
    <text evidence="1">Belongs to the aldehyde dehydrogenase family.</text>
</comment>
<keyword evidence="2" id="KW-0560">Oxidoreductase</keyword>
<dbReference type="Gene3D" id="3.40.605.10">
    <property type="entry name" value="Aldehyde Dehydrogenase, Chain A, domain 1"/>
    <property type="match status" value="1"/>
</dbReference>
<dbReference type="Proteomes" id="UP000673691">
    <property type="component" value="Unassembled WGS sequence"/>
</dbReference>
<reference evidence="5 6" key="1">
    <citation type="journal article" name="Sci. Rep.">
        <title>Genome-scale phylogenetic analyses confirm Olpidium as the closest living zoosporic fungus to the non-flagellated, terrestrial fungi.</title>
        <authorList>
            <person name="Chang Y."/>
            <person name="Rochon D."/>
            <person name="Sekimoto S."/>
            <person name="Wang Y."/>
            <person name="Chovatia M."/>
            <person name="Sandor L."/>
            <person name="Salamov A."/>
            <person name="Grigoriev I.V."/>
            <person name="Stajich J.E."/>
            <person name="Spatafora J.W."/>
        </authorList>
    </citation>
    <scope>NUCLEOTIDE SEQUENCE [LARGE SCALE GENOMIC DNA]</scope>
    <source>
        <strain evidence="5">S191</strain>
    </source>
</reference>
<evidence type="ECO:0000256" key="2">
    <source>
        <dbReference type="ARBA" id="ARBA00023002"/>
    </source>
</evidence>
<evidence type="ECO:0000259" key="4">
    <source>
        <dbReference type="Pfam" id="PF00171"/>
    </source>
</evidence>
<dbReference type="AlphaFoldDB" id="A0A8H8DJU5"/>
<dbReference type="InterPro" id="IPR015590">
    <property type="entry name" value="Aldehyde_DH_dom"/>
</dbReference>
<dbReference type="InterPro" id="IPR016162">
    <property type="entry name" value="Ald_DH_N"/>
</dbReference>
<keyword evidence="3" id="KW-0520">NAD</keyword>
<sequence length="344" mass="36896">MFLSIISRAKRGGPNAPFALFAATSATTARPARAARRSSSTFTKYKDIFDTFGIERKGNLGVYNGKWCGSGEIVKSVNPVTNEVIAEVVTVSVRTCGYLCRPWSGTRSLKTRCANALSEDRSGRLHFVLFLDSLSNGYPRNPSLQVPAPKRGDIVRQMREKLHQQRHALGALVSLEVGKIKAEGLGEVQEFIDIADYAVGLSRMLNGQVIPSERPGHFMMEQFHPLGVVGVISAFNFPSAVHGWNVALALVTGNATVWKPHQSTPLISIAQTKVLGEVLEANGLPGALCSLACGGSQIGQHLVDSHDVNLISFTGSTNTGGKVGVSVQKRFGKLILELGGNNAM</sequence>
<dbReference type="Pfam" id="PF00171">
    <property type="entry name" value="Aldedh"/>
    <property type="match status" value="1"/>
</dbReference>
<evidence type="ECO:0000313" key="5">
    <source>
        <dbReference type="EMBL" id="KAG5460956.1"/>
    </source>
</evidence>
<dbReference type="OrthoDB" id="310895at2759"/>
<dbReference type="PANTHER" id="PTHR43521:SF1">
    <property type="entry name" value="ALPHA-AMINOADIPIC SEMIALDEHYDE DEHYDROGENASE"/>
    <property type="match status" value="1"/>
</dbReference>
<dbReference type="InterPro" id="IPR016161">
    <property type="entry name" value="Ald_DH/histidinol_DH"/>
</dbReference>
<organism evidence="5 6">
    <name type="scientific">Olpidium bornovanus</name>
    <dbReference type="NCBI Taxonomy" id="278681"/>
    <lineage>
        <taxon>Eukaryota</taxon>
        <taxon>Fungi</taxon>
        <taxon>Fungi incertae sedis</taxon>
        <taxon>Olpidiomycota</taxon>
        <taxon>Olpidiomycotina</taxon>
        <taxon>Olpidiomycetes</taxon>
        <taxon>Olpidiales</taxon>
        <taxon>Olpidiaceae</taxon>
        <taxon>Olpidium</taxon>
    </lineage>
</organism>
<evidence type="ECO:0000256" key="1">
    <source>
        <dbReference type="ARBA" id="ARBA00009986"/>
    </source>
</evidence>
<dbReference type="InterPro" id="IPR044638">
    <property type="entry name" value="ALDH7A1-like"/>
</dbReference>
<proteinExistence type="inferred from homology"/>
<gene>
    <name evidence="5" type="ORF">BJ554DRAFT_6933</name>
</gene>
<protein>
    <submittedName>
        <fullName evidence="5">Aldehyde/histidinol dehydrogenase</fullName>
    </submittedName>
</protein>
<accession>A0A8H8DJU5</accession>
<comment type="caution">
    <text evidence="5">The sequence shown here is derived from an EMBL/GenBank/DDBJ whole genome shotgun (WGS) entry which is preliminary data.</text>
</comment>
<dbReference type="PANTHER" id="PTHR43521">
    <property type="entry name" value="ALPHA-AMINOADIPIC SEMIALDEHYDE DEHYDROGENASE"/>
    <property type="match status" value="1"/>
</dbReference>
<feature type="non-terminal residue" evidence="5">
    <location>
        <position position="344"/>
    </location>
</feature>
<feature type="domain" description="Aldehyde dehydrogenase" evidence="4">
    <location>
        <begin position="145"/>
        <end position="343"/>
    </location>
</feature>
<evidence type="ECO:0000256" key="3">
    <source>
        <dbReference type="ARBA" id="ARBA00023027"/>
    </source>
</evidence>
<dbReference type="SUPFAM" id="SSF53720">
    <property type="entry name" value="ALDH-like"/>
    <property type="match status" value="1"/>
</dbReference>
<keyword evidence="6" id="KW-1185">Reference proteome</keyword>
<dbReference type="GO" id="GO:0004029">
    <property type="term" value="F:aldehyde dehydrogenase (NAD+) activity"/>
    <property type="evidence" value="ECO:0007669"/>
    <property type="project" value="InterPro"/>
</dbReference>
<dbReference type="EMBL" id="JAEFCI010004425">
    <property type="protein sequence ID" value="KAG5460956.1"/>
    <property type="molecule type" value="Genomic_DNA"/>
</dbReference>